<name>A0A975GTU3_9BACT</name>
<gene>
    <name evidence="1" type="ORF">dnm_085680</name>
</gene>
<sequence length="50" mass="5675">MAYYPIVSAKLSFSPSEAHQIQAAPILLKYSIAKYEFFMLIKSSSIYITI</sequence>
<evidence type="ECO:0000313" key="1">
    <source>
        <dbReference type="EMBL" id="QTA92488.1"/>
    </source>
</evidence>
<dbReference type="KEGG" id="dmm:dnm_085680"/>
<dbReference type="EMBL" id="CP061800">
    <property type="protein sequence ID" value="QTA92488.1"/>
    <property type="molecule type" value="Genomic_DNA"/>
</dbReference>
<accession>A0A975GTU3</accession>
<evidence type="ECO:0000313" key="2">
    <source>
        <dbReference type="Proteomes" id="UP000663722"/>
    </source>
</evidence>
<protein>
    <submittedName>
        <fullName evidence="1">Uncharacterized protein</fullName>
    </submittedName>
</protein>
<keyword evidence="2" id="KW-1185">Reference proteome</keyword>
<dbReference type="Proteomes" id="UP000663722">
    <property type="component" value="Chromosome"/>
</dbReference>
<dbReference type="AlphaFoldDB" id="A0A975GTU3"/>
<organism evidence="1 2">
    <name type="scientific">Desulfonema magnum</name>
    <dbReference type="NCBI Taxonomy" id="45655"/>
    <lineage>
        <taxon>Bacteria</taxon>
        <taxon>Pseudomonadati</taxon>
        <taxon>Thermodesulfobacteriota</taxon>
        <taxon>Desulfobacteria</taxon>
        <taxon>Desulfobacterales</taxon>
        <taxon>Desulfococcaceae</taxon>
        <taxon>Desulfonema</taxon>
    </lineage>
</organism>
<reference evidence="1" key="1">
    <citation type="journal article" date="2021" name="Microb. Physiol.">
        <title>Proteogenomic Insights into the Physiology of Marine, Sulfate-Reducing, Filamentous Desulfonema limicola and Desulfonema magnum.</title>
        <authorList>
            <person name="Schnaars V."/>
            <person name="Wohlbrand L."/>
            <person name="Scheve S."/>
            <person name="Hinrichs C."/>
            <person name="Reinhardt R."/>
            <person name="Rabus R."/>
        </authorList>
    </citation>
    <scope>NUCLEOTIDE SEQUENCE</scope>
    <source>
        <strain evidence="1">4be13</strain>
    </source>
</reference>
<proteinExistence type="predicted"/>